<dbReference type="FunFam" id="3.30.920.10:FF:000004">
    <property type="entry name" value="Mitochondrial chaperone Frataxin"/>
    <property type="match status" value="1"/>
</dbReference>
<keyword evidence="8" id="KW-0560">Oxidoreductase</keyword>
<dbReference type="PROSITE" id="PS01344">
    <property type="entry name" value="FRATAXIN_1"/>
    <property type="match status" value="1"/>
</dbReference>
<evidence type="ECO:0000256" key="8">
    <source>
        <dbReference type="ARBA" id="ARBA00023002"/>
    </source>
</evidence>
<dbReference type="NCBIfam" id="TIGR03421">
    <property type="entry name" value="FeS_CyaY"/>
    <property type="match status" value="1"/>
</dbReference>
<keyword evidence="6" id="KW-0410">Iron transport</keyword>
<dbReference type="InterPro" id="IPR020895">
    <property type="entry name" value="Frataxin_CS"/>
</dbReference>
<evidence type="ECO:0000256" key="3">
    <source>
        <dbReference type="ARBA" id="ARBA00013107"/>
    </source>
</evidence>
<dbReference type="GO" id="GO:0005739">
    <property type="term" value="C:mitochondrion"/>
    <property type="evidence" value="ECO:0007669"/>
    <property type="project" value="UniProtKB-SubCell"/>
</dbReference>
<dbReference type="GO" id="GO:0004322">
    <property type="term" value="F:ferroxidase activity"/>
    <property type="evidence" value="ECO:0007669"/>
    <property type="project" value="UniProtKB-EC"/>
</dbReference>
<dbReference type="PANTHER" id="PTHR16821:SF2">
    <property type="entry name" value="FRATAXIN, MITOCHONDRIAL"/>
    <property type="match status" value="1"/>
</dbReference>
<dbReference type="InterPro" id="IPR036524">
    <property type="entry name" value="Frataxin/CyaY_sf"/>
</dbReference>
<sequence>MLPLATTSLVTPSIANSAIVASSIFLLHRASSPTVAAITTATMARCTIARVAAQQQRFYQPMGEKVMMAKKRIVPILNTTTSNMSTSARPAFCPLPLVRRYRAIPEPSVAAFRRPMLPRGRFTAAVGRREAKRFLSTTPALRKIDPKKAVPAQITEAQYNELADEYLETILSKFEELQDEGEDLDVEFAAGVLELKMPFGTFVVNKQPPNKQIWLSSPKSGPKRYDWVVVEGQDAKEGTGHGDWIYGRDGSTINELFLEETGIDLYLPVPHFGGQ</sequence>
<evidence type="ECO:0000256" key="12">
    <source>
        <dbReference type="ARBA" id="ARBA00047990"/>
    </source>
</evidence>
<dbReference type="GO" id="GO:0034986">
    <property type="term" value="F:iron chaperone activity"/>
    <property type="evidence" value="ECO:0007669"/>
    <property type="project" value="TreeGrafter"/>
</dbReference>
<evidence type="ECO:0000256" key="10">
    <source>
        <dbReference type="ARBA" id="ARBA00023065"/>
    </source>
</evidence>
<evidence type="ECO:0000256" key="7">
    <source>
        <dbReference type="ARBA" id="ARBA00022946"/>
    </source>
</evidence>
<keyword evidence="9" id="KW-0408">Iron</keyword>
<dbReference type="Pfam" id="PF01491">
    <property type="entry name" value="Frataxin_Cyay"/>
    <property type="match status" value="1"/>
</dbReference>
<dbReference type="GO" id="GO:0008198">
    <property type="term" value="F:ferrous iron binding"/>
    <property type="evidence" value="ECO:0007669"/>
    <property type="project" value="TreeGrafter"/>
</dbReference>
<evidence type="ECO:0000256" key="11">
    <source>
        <dbReference type="ARBA" id="ARBA00023128"/>
    </source>
</evidence>
<dbReference type="GO" id="GO:0006879">
    <property type="term" value="P:intracellular iron ion homeostasis"/>
    <property type="evidence" value="ECO:0007669"/>
    <property type="project" value="UniProtKB-KW"/>
</dbReference>
<dbReference type="SUPFAM" id="SSF55387">
    <property type="entry name" value="Frataxin/Nqo15-like"/>
    <property type="match status" value="1"/>
</dbReference>
<protein>
    <recommendedName>
        <fullName evidence="3">ferroxidase</fullName>
        <ecNumber evidence="3">1.16.3.1</ecNumber>
    </recommendedName>
</protein>
<keyword evidence="14" id="KW-1185">Reference proteome</keyword>
<evidence type="ECO:0000256" key="5">
    <source>
        <dbReference type="ARBA" id="ARBA00022448"/>
    </source>
</evidence>
<comment type="subcellular location">
    <subcellularLocation>
        <location evidence="1">Mitochondrion</location>
    </subcellularLocation>
</comment>
<dbReference type="EC" id="1.16.3.1" evidence="3"/>
<evidence type="ECO:0000256" key="9">
    <source>
        <dbReference type="ARBA" id="ARBA00023004"/>
    </source>
</evidence>
<evidence type="ECO:0000313" key="14">
    <source>
        <dbReference type="Proteomes" id="UP001201980"/>
    </source>
</evidence>
<dbReference type="SMART" id="SM01219">
    <property type="entry name" value="Frataxin_Cyay"/>
    <property type="match status" value="1"/>
</dbReference>
<evidence type="ECO:0000256" key="6">
    <source>
        <dbReference type="ARBA" id="ARBA00022496"/>
    </source>
</evidence>
<dbReference type="Proteomes" id="UP001201980">
    <property type="component" value="Unassembled WGS sequence"/>
</dbReference>
<evidence type="ECO:0000313" key="13">
    <source>
        <dbReference type="EMBL" id="KAJ2904948.1"/>
    </source>
</evidence>
<gene>
    <name evidence="13" type="ORF">MKZ38_006813</name>
</gene>
<dbReference type="NCBIfam" id="TIGR03422">
    <property type="entry name" value="mito_frataxin"/>
    <property type="match status" value="1"/>
</dbReference>
<dbReference type="GO" id="GO:0006826">
    <property type="term" value="P:iron ion transport"/>
    <property type="evidence" value="ECO:0007669"/>
    <property type="project" value="UniProtKB-KW"/>
</dbReference>
<comment type="caution">
    <text evidence="13">The sequence shown here is derived from an EMBL/GenBank/DDBJ whole genome shotgun (WGS) entry which is preliminary data.</text>
</comment>
<dbReference type="EMBL" id="JAKWBI020000041">
    <property type="protein sequence ID" value="KAJ2904948.1"/>
    <property type="molecule type" value="Genomic_DNA"/>
</dbReference>
<proteinExistence type="inferred from homology"/>
<name>A0AAD5RX85_9PEZI</name>
<dbReference type="PANTHER" id="PTHR16821">
    <property type="entry name" value="FRATAXIN"/>
    <property type="match status" value="1"/>
</dbReference>
<dbReference type="InterPro" id="IPR002908">
    <property type="entry name" value="Frataxin/CyaY"/>
</dbReference>
<keyword evidence="10" id="KW-0406">Ion transport</keyword>
<dbReference type="InterPro" id="IPR017789">
    <property type="entry name" value="Frataxin"/>
</dbReference>
<organism evidence="13 14">
    <name type="scientific">Zalerion maritima</name>
    <dbReference type="NCBI Taxonomy" id="339359"/>
    <lineage>
        <taxon>Eukaryota</taxon>
        <taxon>Fungi</taxon>
        <taxon>Dikarya</taxon>
        <taxon>Ascomycota</taxon>
        <taxon>Pezizomycotina</taxon>
        <taxon>Sordariomycetes</taxon>
        <taxon>Lulworthiomycetidae</taxon>
        <taxon>Lulworthiales</taxon>
        <taxon>Lulworthiaceae</taxon>
        <taxon>Zalerion</taxon>
    </lineage>
</organism>
<dbReference type="AlphaFoldDB" id="A0AAD5RX85"/>
<accession>A0AAD5RX85</accession>
<evidence type="ECO:0000256" key="2">
    <source>
        <dbReference type="ARBA" id="ARBA00008183"/>
    </source>
</evidence>
<comment type="catalytic activity">
    <reaction evidence="12">
        <text>4 Fe(2+) + O2 + 4 H(+) = 4 Fe(3+) + 2 H2O</text>
        <dbReference type="Rhea" id="RHEA:11148"/>
        <dbReference type="ChEBI" id="CHEBI:15377"/>
        <dbReference type="ChEBI" id="CHEBI:15378"/>
        <dbReference type="ChEBI" id="CHEBI:15379"/>
        <dbReference type="ChEBI" id="CHEBI:29033"/>
        <dbReference type="ChEBI" id="CHEBI:29034"/>
        <dbReference type="EC" id="1.16.3.1"/>
    </reaction>
</comment>
<reference evidence="13" key="1">
    <citation type="submission" date="2022-07" db="EMBL/GenBank/DDBJ databases">
        <title>Draft genome sequence of Zalerion maritima ATCC 34329, a (micro)plastics degrading marine fungus.</title>
        <authorList>
            <person name="Paco A."/>
            <person name="Goncalves M.F.M."/>
            <person name="Rocha-Santos T.A.P."/>
            <person name="Alves A."/>
        </authorList>
    </citation>
    <scope>NUCLEOTIDE SEQUENCE</scope>
    <source>
        <strain evidence="13">ATCC 34329</strain>
    </source>
</reference>
<keyword evidence="7" id="KW-0809">Transit peptide</keyword>
<keyword evidence="11" id="KW-0496">Mitochondrion</keyword>
<keyword evidence="5" id="KW-0813">Transport</keyword>
<comment type="similarity">
    <text evidence="2">Belongs to the frataxin family.</text>
</comment>
<dbReference type="Gene3D" id="3.30.920.10">
    <property type="entry name" value="Frataxin/CyaY"/>
    <property type="match status" value="1"/>
</dbReference>
<evidence type="ECO:0000256" key="4">
    <source>
        <dbReference type="ARBA" id="ARBA00022434"/>
    </source>
</evidence>
<keyword evidence="4" id="KW-0409">Iron storage</keyword>
<dbReference type="GO" id="GO:0016226">
    <property type="term" value="P:iron-sulfur cluster assembly"/>
    <property type="evidence" value="ECO:0007669"/>
    <property type="project" value="InterPro"/>
</dbReference>
<evidence type="ECO:0000256" key="1">
    <source>
        <dbReference type="ARBA" id="ARBA00004173"/>
    </source>
</evidence>
<dbReference type="PROSITE" id="PS50810">
    <property type="entry name" value="FRATAXIN_2"/>
    <property type="match status" value="1"/>
</dbReference>
<dbReference type="GO" id="GO:0008199">
    <property type="term" value="F:ferric iron binding"/>
    <property type="evidence" value="ECO:0007669"/>
    <property type="project" value="InterPro"/>
</dbReference>
<dbReference type="GO" id="GO:0051537">
    <property type="term" value="F:2 iron, 2 sulfur cluster binding"/>
    <property type="evidence" value="ECO:0007669"/>
    <property type="project" value="TreeGrafter"/>
</dbReference>